<gene>
    <name evidence="2" type="ORF">SAMN04487977_10122</name>
</gene>
<dbReference type="EMBL" id="FOFU01000001">
    <property type="protein sequence ID" value="SEP65441.1"/>
    <property type="molecule type" value="Genomic_DNA"/>
</dbReference>
<dbReference type="InterPro" id="IPR050952">
    <property type="entry name" value="TRIM-NHL_E3_ligases"/>
</dbReference>
<protein>
    <recommendedName>
        <fullName evidence="4">NHL repeat-containing protein</fullName>
    </recommendedName>
</protein>
<evidence type="ECO:0000256" key="1">
    <source>
        <dbReference type="SAM" id="Phobius"/>
    </source>
</evidence>
<name>A0A1H8ZMD7_9SPIR</name>
<dbReference type="PANTHER" id="PTHR24104">
    <property type="entry name" value="E3 UBIQUITIN-PROTEIN LIGASE NHLRC1-RELATED"/>
    <property type="match status" value="1"/>
</dbReference>
<evidence type="ECO:0000313" key="2">
    <source>
        <dbReference type="EMBL" id="SEP65441.1"/>
    </source>
</evidence>
<keyword evidence="1" id="KW-0472">Membrane</keyword>
<reference evidence="2 3" key="1">
    <citation type="submission" date="2016-10" db="EMBL/GenBank/DDBJ databases">
        <authorList>
            <person name="de Groot N.N."/>
        </authorList>
    </citation>
    <scope>NUCLEOTIDE SEQUENCE [LARGE SCALE GENOMIC DNA]</scope>
    <source>
        <strain evidence="2 3">B25</strain>
    </source>
</reference>
<organism evidence="2 3">
    <name type="scientific">Treponema bryantii</name>
    <dbReference type="NCBI Taxonomy" id="163"/>
    <lineage>
        <taxon>Bacteria</taxon>
        <taxon>Pseudomonadati</taxon>
        <taxon>Spirochaetota</taxon>
        <taxon>Spirochaetia</taxon>
        <taxon>Spirochaetales</taxon>
        <taxon>Treponemataceae</taxon>
        <taxon>Treponema</taxon>
    </lineage>
</organism>
<sequence>MMKRKLLLIAGLFTLYAGLFAKGDTYIYDYWGKMEKSPDAYRVSHVVYADDLDLDIGLKKPSSLFAHGNMLYVADTDNSRIIQLEYTKQKTLELRRVIDHVNPNGFDTPETLNLPEDVFVGKDESIYIADTKNGRVIRLDQNLNVTQLLKEPDDPTYEQGKDFLPTKVVADSKGRVYVSARNINKGFLKYEYDGTFQGFFGANEVVYNWTDMIWKKLSTQAQKEKMVLFVPVEYSNCYIDKEGFIYAVTKTFEEWDLKSDSAKPIRRLNALGKDILVKNAVNLPIGDVQWGNAAGISNPSKFTDITVLDDEVYIVVDESRGRLFAYDNQGYLLFAFGGRGNVDGFFRQPTSVEHIGYDLFVLDGQNASITVFTPTDYGKLIYKATEQFACGEYDASAESWSKVLEYNGNYDLAYIGLGKACLRQNKYKEAMDYFKTKRDRRDYSKAFKYYRKEWIEANIGWMVGVLIAIIVIAFVSKIVKKIKWELDSL</sequence>
<dbReference type="AlphaFoldDB" id="A0A1H8ZMD7"/>
<dbReference type="Proteomes" id="UP000182360">
    <property type="component" value="Unassembled WGS sequence"/>
</dbReference>
<dbReference type="Gene3D" id="2.120.10.30">
    <property type="entry name" value="TolB, C-terminal domain"/>
    <property type="match status" value="1"/>
</dbReference>
<dbReference type="Gene3D" id="1.25.40.10">
    <property type="entry name" value="Tetratricopeptide repeat domain"/>
    <property type="match status" value="1"/>
</dbReference>
<dbReference type="InterPro" id="IPR011042">
    <property type="entry name" value="6-blade_b-propeller_TolB-like"/>
</dbReference>
<keyword evidence="3" id="KW-1185">Reference proteome</keyword>
<dbReference type="PANTHER" id="PTHR24104:SF25">
    <property type="entry name" value="PROTEIN LIN-41"/>
    <property type="match status" value="1"/>
</dbReference>
<keyword evidence="1" id="KW-1133">Transmembrane helix</keyword>
<dbReference type="InterPro" id="IPR011990">
    <property type="entry name" value="TPR-like_helical_dom_sf"/>
</dbReference>
<dbReference type="SUPFAM" id="SSF48452">
    <property type="entry name" value="TPR-like"/>
    <property type="match status" value="1"/>
</dbReference>
<evidence type="ECO:0008006" key="4">
    <source>
        <dbReference type="Google" id="ProtNLM"/>
    </source>
</evidence>
<dbReference type="OrthoDB" id="9799230at2"/>
<proteinExistence type="predicted"/>
<dbReference type="RefSeq" id="WP_074639818.1">
    <property type="nucleotide sequence ID" value="NZ_AP025286.1"/>
</dbReference>
<feature type="transmembrane region" description="Helical" evidence="1">
    <location>
        <begin position="459"/>
        <end position="479"/>
    </location>
</feature>
<accession>A0A1H8ZMD7</accession>
<keyword evidence="1" id="KW-0812">Transmembrane</keyword>
<dbReference type="SUPFAM" id="SSF101898">
    <property type="entry name" value="NHL repeat"/>
    <property type="match status" value="1"/>
</dbReference>
<dbReference type="GO" id="GO:0008270">
    <property type="term" value="F:zinc ion binding"/>
    <property type="evidence" value="ECO:0007669"/>
    <property type="project" value="UniProtKB-KW"/>
</dbReference>
<evidence type="ECO:0000313" key="3">
    <source>
        <dbReference type="Proteomes" id="UP000182360"/>
    </source>
</evidence>